<dbReference type="PANTHER" id="PTHR37984">
    <property type="entry name" value="PROTEIN CBG26694"/>
    <property type="match status" value="1"/>
</dbReference>
<dbReference type="EMBL" id="JARBHB010000013">
    <property type="protein sequence ID" value="KAJ8869407.1"/>
    <property type="molecule type" value="Genomic_DNA"/>
</dbReference>
<dbReference type="InterPro" id="IPR050951">
    <property type="entry name" value="Retrovirus_Pol_polyprotein"/>
</dbReference>
<dbReference type="Proteomes" id="UP001159363">
    <property type="component" value="Chromosome 12"/>
</dbReference>
<dbReference type="InterPro" id="IPR043128">
    <property type="entry name" value="Rev_trsase/Diguanyl_cyclase"/>
</dbReference>
<evidence type="ECO:0000259" key="2">
    <source>
        <dbReference type="Pfam" id="PF00078"/>
    </source>
</evidence>
<protein>
    <submittedName>
        <fullName evidence="4">Uncharacterized protein</fullName>
    </submittedName>
</protein>
<name>A0ABQ9GAF9_9NEOP</name>
<evidence type="ECO:0000256" key="1">
    <source>
        <dbReference type="ARBA" id="ARBA00023268"/>
    </source>
</evidence>
<sequence>MRPGWQRHLLANSQVLSMHVVGPTEVLADLKSKYAKAFFVVNNDRTISGFKVSINLKGSAIPVFHRAMMFHIPIFKMLNKCCINWNWLELFHIVDLKTTVNPHLLVDQYPLPRADKIFNKFVRCEVFCPLDLTQTYIQLEVEEPSMELLTISTTNGLFGLAYSPAIFQSVIESILFEMGNVEACLDDILIGGKERQECAKNFNVILAKLDAYNIKINTDKSEFFDASFLGRENHPQNRRSRENHGYSRTYRYHSVEIILNYYRYRQFITVCPELLKPLHNLLSKDVPWVWTPECEIAFNKSKTVLSEKVWLVAFDPTKEIVLRVDSSGYGVGPVLSHVIDGKQYPIAFESAMLTTAQRNNSQLDNKALAEIFEVKKFHEYLYGHPFTIVSDHQPLMFLFSEPKIFPTWIRQAFYKSQHIPQADAMSCLLSTDPVELTECNFLYITTPLVSPDELLSKVIKVLLYQLSIRDGVLWNGNRVVIPQSLQAKVLSILHLGHAGVVRTCMLARSYVW</sequence>
<dbReference type="Gene3D" id="3.10.10.10">
    <property type="entry name" value="HIV Type 1 Reverse Transcriptase, subunit A, domain 1"/>
    <property type="match status" value="1"/>
</dbReference>
<proteinExistence type="predicted"/>
<evidence type="ECO:0000259" key="3">
    <source>
        <dbReference type="Pfam" id="PF17919"/>
    </source>
</evidence>
<organism evidence="4 5">
    <name type="scientific">Dryococelus australis</name>
    <dbReference type="NCBI Taxonomy" id="614101"/>
    <lineage>
        <taxon>Eukaryota</taxon>
        <taxon>Metazoa</taxon>
        <taxon>Ecdysozoa</taxon>
        <taxon>Arthropoda</taxon>
        <taxon>Hexapoda</taxon>
        <taxon>Insecta</taxon>
        <taxon>Pterygota</taxon>
        <taxon>Neoptera</taxon>
        <taxon>Polyneoptera</taxon>
        <taxon>Phasmatodea</taxon>
        <taxon>Verophasmatodea</taxon>
        <taxon>Anareolatae</taxon>
        <taxon>Phasmatidae</taxon>
        <taxon>Eurycanthinae</taxon>
        <taxon>Dryococelus</taxon>
    </lineage>
</organism>
<evidence type="ECO:0000313" key="5">
    <source>
        <dbReference type="Proteomes" id="UP001159363"/>
    </source>
</evidence>
<feature type="domain" description="Reverse transcriptase/retrotransposon-derived protein RNase H-like" evidence="3">
    <location>
        <begin position="290"/>
        <end position="388"/>
    </location>
</feature>
<dbReference type="Gene3D" id="3.10.20.370">
    <property type="match status" value="1"/>
</dbReference>
<keyword evidence="1" id="KW-0511">Multifunctional enzyme</keyword>
<dbReference type="PANTHER" id="PTHR37984:SF5">
    <property type="entry name" value="PROTEIN NYNRIN-LIKE"/>
    <property type="match status" value="1"/>
</dbReference>
<dbReference type="Pfam" id="PF17919">
    <property type="entry name" value="RT_RNaseH_2"/>
    <property type="match status" value="1"/>
</dbReference>
<comment type="caution">
    <text evidence="4">The sequence shown here is derived from an EMBL/GenBank/DDBJ whole genome shotgun (WGS) entry which is preliminary data.</text>
</comment>
<dbReference type="Gene3D" id="3.30.70.270">
    <property type="match status" value="2"/>
</dbReference>
<feature type="domain" description="Reverse transcriptase" evidence="2">
    <location>
        <begin position="125"/>
        <end position="230"/>
    </location>
</feature>
<dbReference type="Pfam" id="PF00078">
    <property type="entry name" value="RVT_1"/>
    <property type="match status" value="1"/>
</dbReference>
<evidence type="ECO:0000313" key="4">
    <source>
        <dbReference type="EMBL" id="KAJ8869407.1"/>
    </source>
</evidence>
<accession>A0ABQ9GAF9</accession>
<keyword evidence="5" id="KW-1185">Reference proteome</keyword>
<dbReference type="SUPFAM" id="SSF56672">
    <property type="entry name" value="DNA/RNA polymerases"/>
    <property type="match status" value="1"/>
</dbReference>
<dbReference type="InterPro" id="IPR043502">
    <property type="entry name" value="DNA/RNA_pol_sf"/>
</dbReference>
<reference evidence="4 5" key="1">
    <citation type="submission" date="2023-02" db="EMBL/GenBank/DDBJ databases">
        <title>LHISI_Scaffold_Assembly.</title>
        <authorList>
            <person name="Stuart O.P."/>
            <person name="Cleave R."/>
            <person name="Magrath M.J.L."/>
            <person name="Mikheyev A.S."/>
        </authorList>
    </citation>
    <scope>NUCLEOTIDE SEQUENCE [LARGE SCALE GENOMIC DNA]</scope>
    <source>
        <strain evidence="4">Daus_M_001</strain>
        <tissue evidence="4">Leg muscle</tissue>
    </source>
</reference>
<dbReference type="InterPro" id="IPR000477">
    <property type="entry name" value="RT_dom"/>
</dbReference>
<dbReference type="CDD" id="cd01647">
    <property type="entry name" value="RT_LTR"/>
    <property type="match status" value="1"/>
</dbReference>
<gene>
    <name evidence="4" type="ORF">PR048_028397</name>
</gene>
<dbReference type="InterPro" id="IPR041577">
    <property type="entry name" value="RT_RNaseH_2"/>
</dbReference>